<feature type="domain" description="Phosphoesterase HXTX" evidence="3">
    <location>
        <begin position="106"/>
        <end position="185"/>
    </location>
</feature>
<dbReference type="PANTHER" id="PTHR35561:SF1">
    <property type="entry name" value="RNA 2',3'-CYCLIC PHOSPHODIESTERASE"/>
    <property type="match status" value="1"/>
</dbReference>
<dbReference type="SUPFAM" id="SSF55144">
    <property type="entry name" value="LigT-like"/>
    <property type="match status" value="1"/>
</dbReference>
<dbReference type="GO" id="GO:0004113">
    <property type="term" value="F:2',3'-cyclic-nucleotide 3'-phosphodiesterase activity"/>
    <property type="evidence" value="ECO:0007669"/>
    <property type="project" value="InterPro"/>
</dbReference>
<proteinExistence type="inferred from homology"/>
<evidence type="ECO:0000313" key="5">
    <source>
        <dbReference type="Proteomes" id="UP000276128"/>
    </source>
</evidence>
<dbReference type="HAMAP" id="MF_01940">
    <property type="entry name" value="RNA_CPDase"/>
    <property type="match status" value="1"/>
</dbReference>
<reference evidence="4 5" key="1">
    <citation type="submission" date="2018-12" db="EMBL/GenBank/DDBJ databases">
        <title>Bacillus ochoae sp. nov., Paenibacillus whitsoniae sp. nov., Paenibacillus spiritus sp. nov. Isolated from the Mars Exploration Rover during spacecraft assembly.</title>
        <authorList>
            <person name="Seuylemezian A."/>
            <person name="Vaishampayan P."/>
        </authorList>
    </citation>
    <scope>NUCLEOTIDE SEQUENCE [LARGE SCALE GENOMIC DNA]</scope>
    <source>
        <strain evidence="4 5">MER 54</strain>
    </source>
</reference>
<dbReference type="PANTHER" id="PTHR35561">
    <property type="entry name" value="RNA 2',3'-CYCLIC PHOSPHODIESTERASE"/>
    <property type="match status" value="1"/>
</dbReference>
<keyword evidence="5" id="KW-1185">Reference proteome</keyword>
<comment type="function">
    <text evidence="2">Hydrolyzes RNA 2',3'-cyclic phosphodiester to an RNA 2'-phosphomonoester.</text>
</comment>
<comment type="catalytic activity">
    <reaction evidence="2">
        <text>a 3'-end 2',3'-cyclophospho-ribonucleotide-RNA + H2O = a 3'-end 2'-phospho-ribonucleotide-RNA + H(+)</text>
        <dbReference type="Rhea" id="RHEA:11828"/>
        <dbReference type="Rhea" id="RHEA-COMP:10464"/>
        <dbReference type="Rhea" id="RHEA-COMP:17353"/>
        <dbReference type="ChEBI" id="CHEBI:15377"/>
        <dbReference type="ChEBI" id="CHEBI:15378"/>
        <dbReference type="ChEBI" id="CHEBI:83064"/>
        <dbReference type="ChEBI" id="CHEBI:173113"/>
        <dbReference type="EC" id="3.1.4.58"/>
    </reaction>
</comment>
<comment type="similarity">
    <text evidence="2">Belongs to the 2H phosphoesterase superfamily. ThpR family.</text>
</comment>
<name>A0A3S0BGR4_9BACL</name>
<dbReference type="GO" id="GO:0008664">
    <property type="term" value="F:RNA 2',3'-cyclic 3'-phosphodiesterase activity"/>
    <property type="evidence" value="ECO:0007669"/>
    <property type="project" value="UniProtKB-EC"/>
</dbReference>
<dbReference type="EMBL" id="RXHU01000117">
    <property type="protein sequence ID" value="RTE02442.1"/>
    <property type="molecule type" value="Genomic_DNA"/>
</dbReference>
<sequence>MNTMTMVRLFVAVPIPSEIKHVVANWIDELKKELPFRKWVHPDDLHITLQFLGDTPSEDVSQITKALQELSTASSPLSLRIDSLGYFGRSTQPSVLWAGVGGNVKGLQSLHNQVSSILAPLGYKPEERAYHPHLTLARNYAATTPFNRERLNHFAVPTFINGDLLTWKTSTITLYRSHLNKQPMYEVMYSSIGS</sequence>
<evidence type="ECO:0000313" key="4">
    <source>
        <dbReference type="EMBL" id="RTE02442.1"/>
    </source>
</evidence>
<feature type="short sequence motif" description="HXTX 1" evidence="2">
    <location>
        <begin position="46"/>
        <end position="49"/>
    </location>
</feature>
<dbReference type="OrthoDB" id="9789350at2"/>
<dbReference type="NCBIfam" id="TIGR02258">
    <property type="entry name" value="2_5_ligase"/>
    <property type="match status" value="1"/>
</dbReference>
<dbReference type="InterPro" id="IPR014051">
    <property type="entry name" value="Phosphoesterase_HXTX"/>
</dbReference>
<comment type="caution">
    <text evidence="4">The sequence shown here is derived from an EMBL/GenBank/DDBJ whole genome shotgun (WGS) entry which is preliminary data.</text>
</comment>
<dbReference type="EC" id="3.1.4.58" evidence="2"/>
<dbReference type="Pfam" id="PF02834">
    <property type="entry name" value="LigT_PEase"/>
    <property type="match status" value="2"/>
</dbReference>
<accession>A0A3S0BGR4</accession>
<dbReference type="Gene3D" id="3.90.1140.10">
    <property type="entry name" value="Cyclic phosphodiesterase"/>
    <property type="match status" value="1"/>
</dbReference>
<dbReference type="Proteomes" id="UP000276128">
    <property type="component" value="Unassembled WGS sequence"/>
</dbReference>
<dbReference type="AlphaFoldDB" id="A0A3S0BGR4"/>
<feature type="domain" description="Phosphoesterase HXTX" evidence="3">
    <location>
        <begin position="13"/>
        <end position="97"/>
    </location>
</feature>
<keyword evidence="1 2" id="KW-0378">Hydrolase</keyword>
<evidence type="ECO:0000256" key="1">
    <source>
        <dbReference type="ARBA" id="ARBA00022801"/>
    </source>
</evidence>
<feature type="active site" description="Proton donor" evidence="2">
    <location>
        <position position="46"/>
    </location>
</feature>
<dbReference type="InterPro" id="IPR004175">
    <property type="entry name" value="RNA_CPDase"/>
</dbReference>
<dbReference type="RefSeq" id="WP_126144807.1">
    <property type="nucleotide sequence ID" value="NZ_RXHU01000117.1"/>
</dbReference>
<feature type="active site" description="Proton acceptor" evidence="2">
    <location>
        <position position="133"/>
    </location>
</feature>
<protein>
    <recommendedName>
        <fullName evidence="2">RNA 2',3'-cyclic phosphodiesterase</fullName>
        <shortName evidence="2">RNA 2',3'-CPDase</shortName>
        <ecNumber evidence="2">3.1.4.58</ecNumber>
    </recommendedName>
</protein>
<evidence type="ECO:0000259" key="3">
    <source>
        <dbReference type="Pfam" id="PF02834"/>
    </source>
</evidence>
<feature type="short sequence motif" description="HXTX 2" evidence="2">
    <location>
        <begin position="133"/>
        <end position="136"/>
    </location>
</feature>
<evidence type="ECO:0000256" key="2">
    <source>
        <dbReference type="HAMAP-Rule" id="MF_01940"/>
    </source>
</evidence>
<gene>
    <name evidence="4" type="primary">thpR</name>
    <name evidence="4" type="ORF">EJQ19_29440</name>
</gene>
<organism evidence="4 5">
    <name type="scientific">Paenibacillus whitsoniae</name>
    <dbReference type="NCBI Taxonomy" id="2496558"/>
    <lineage>
        <taxon>Bacteria</taxon>
        <taxon>Bacillati</taxon>
        <taxon>Bacillota</taxon>
        <taxon>Bacilli</taxon>
        <taxon>Bacillales</taxon>
        <taxon>Paenibacillaceae</taxon>
        <taxon>Paenibacillus</taxon>
    </lineage>
</organism>
<dbReference type="InterPro" id="IPR009097">
    <property type="entry name" value="Cyclic_Pdiesterase"/>
</dbReference>